<accession>A0AAV4DQ48</accession>
<evidence type="ECO:0000256" key="1">
    <source>
        <dbReference type="SAM" id="MobiDB-lite"/>
    </source>
</evidence>
<gene>
    <name evidence="2" type="ORF">PoB_007294800</name>
</gene>
<dbReference type="Proteomes" id="UP000735302">
    <property type="component" value="Unassembled WGS sequence"/>
</dbReference>
<proteinExistence type="predicted"/>
<protein>
    <submittedName>
        <fullName evidence="2">Uncharacterized protein</fullName>
    </submittedName>
</protein>
<name>A0AAV4DQ48_9GAST</name>
<feature type="region of interest" description="Disordered" evidence="1">
    <location>
        <begin position="49"/>
        <end position="74"/>
    </location>
</feature>
<dbReference type="EMBL" id="BLXT01008186">
    <property type="protein sequence ID" value="GFO46443.1"/>
    <property type="molecule type" value="Genomic_DNA"/>
</dbReference>
<reference evidence="2 3" key="1">
    <citation type="journal article" date="2021" name="Elife">
        <title>Chloroplast acquisition without the gene transfer in kleptoplastic sea slugs, Plakobranchus ocellatus.</title>
        <authorList>
            <person name="Maeda T."/>
            <person name="Takahashi S."/>
            <person name="Yoshida T."/>
            <person name="Shimamura S."/>
            <person name="Takaki Y."/>
            <person name="Nagai Y."/>
            <person name="Toyoda A."/>
            <person name="Suzuki Y."/>
            <person name="Arimoto A."/>
            <person name="Ishii H."/>
            <person name="Satoh N."/>
            <person name="Nishiyama T."/>
            <person name="Hasebe M."/>
            <person name="Maruyama T."/>
            <person name="Minagawa J."/>
            <person name="Obokata J."/>
            <person name="Shigenobu S."/>
        </authorList>
    </citation>
    <scope>NUCLEOTIDE SEQUENCE [LARGE SCALE GENOMIC DNA]</scope>
</reference>
<evidence type="ECO:0000313" key="2">
    <source>
        <dbReference type="EMBL" id="GFO46443.1"/>
    </source>
</evidence>
<keyword evidence="3" id="KW-1185">Reference proteome</keyword>
<evidence type="ECO:0000313" key="3">
    <source>
        <dbReference type="Proteomes" id="UP000735302"/>
    </source>
</evidence>
<dbReference type="AlphaFoldDB" id="A0AAV4DQ48"/>
<organism evidence="2 3">
    <name type="scientific">Plakobranchus ocellatus</name>
    <dbReference type="NCBI Taxonomy" id="259542"/>
    <lineage>
        <taxon>Eukaryota</taxon>
        <taxon>Metazoa</taxon>
        <taxon>Spiralia</taxon>
        <taxon>Lophotrochozoa</taxon>
        <taxon>Mollusca</taxon>
        <taxon>Gastropoda</taxon>
        <taxon>Heterobranchia</taxon>
        <taxon>Euthyneura</taxon>
        <taxon>Panpulmonata</taxon>
        <taxon>Sacoglossa</taxon>
        <taxon>Placobranchoidea</taxon>
        <taxon>Plakobranchidae</taxon>
        <taxon>Plakobranchus</taxon>
    </lineage>
</organism>
<comment type="caution">
    <text evidence="2">The sequence shown here is derived from an EMBL/GenBank/DDBJ whole genome shotgun (WGS) entry which is preliminary data.</text>
</comment>
<sequence>MYVIALYFEISFFKVPMTDWLYVAIQNISKGRERHQNIMFTYRIPVEDEKGNKRRSSHSEYQWRKRGAPKDDVHIQNTCGGREGHQKMMFTFRIPVEEERGTKR</sequence>